<proteinExistence type="predicted"/>
<evidence type="ECO:0000313" key="2">
    <source>
        <dbReference type="Proteomes" id="UP001355056"/>
    </source>
</evidence>
<comment type="caution">
    <text evidence="1">The sequence shown here is derived from an EMBL/GenBank/DDBJ whole genome shotgun (WGS) entry which is preliminary data.</text>
</comment>
<evidence type="ECO:0000313" key="1">
    <source>
        <dbReference type="EMBL" id="MEG3182648.1"/>
    </source>
</evidence>
<accession>A0ABU7YU91</accession>
<organism evidence="1 2">
    <name type="scientific">Novilysobacter erysipheiresistens</name>
    <dbReference type="NCBI Taxonomy" id="1749332"/>
    <lineage>
        <taxon>Bacteria</taxon>
        <taxon>Pseudomonadati</taxon>
        <taxon>Pseudomonadota</taxon>
        <taxon>Gammaproteobacteria</taxon>
        <taxon>Lysobacterales</taxon>
        <taxon>Lysobacteraceae</taxon>
        <taxon>Novilysobacter</taxon>
    </lineage>
</organism>
<protein>
    <submittedName>
        <fullName evidence="1">Uncharacterized protein</fullName>
    </submittedName>
</protein>
<reference evidence="1 2" key="1">
    <citation type="journal article" date="2016" name="Int. J. Syst. Evol. Microbiol.">
        <title>Lysobacter erysipheiresistens sp. nov., an antagonist of powdery mildew, isolated from tobacco-cultivated soil.</title>
        <authorList>
            <person name="Xie B."/>
            <person name="Li T."/>
            <person name="Lin X."/>
            <person name="Wang C.J."/>
            <person name="Chen Y.J."/>
            <person name="Liu W.J."/>
            <person name="Zhao Z.W."/>
        </authorList>
    </citation>
    <scope>NUCLEOTIDE SEQUENCE [LARGE SCALE GENOMIC DNA]</scope>
    <source>
        <strain evidence="1 2">RS-LYSO-3</strain>
    </source>
</reference>
<keyword evidence="2" id="KW-1185">Reference proteome</keyword>
<name>A0ABU7YU91_9GAMM</name>
<sequence length="144" mass="15915">MIEAEVAYESGDTATRNDALSWPTLRIWQAVVAYRAMLAAAPPPPAEQASGEIPDAETFRLHMGELTTEEVLIAQAAYHLALSQRPVVDEAMVERAAKAIFEDQCPEDMWNAPMQDDERESWRECARVTMSAALAPQQPEKGEG</sequence>
<dbReference type="EMBL" id="JAXGFP010000001">
    <property type="protein sequence ID" value="MEG3182648.1"/>
    <property type="molecule type" value="Genomic_DNA"/>
</dbReference>
<gene>
    <name evidence="1" type="ORF">SNE34_01285</name>
</gene>
<dbReference type="Proteomes" id="UP001355056">
    <property type="component" value="Unassembled WGS sequence"/>
</dbReference>
<dbReference type="RefSeq" id="WP_332613962.1">
    <property type="nucleotide sequence ID" value="NZ_JAXGFP010000001.1"/>
</dbReference>